<comment type="caution">
    <text evidence="2">The sequence shown here is derived from an EMBL/GenBank/DDBJ whole genome shotgun (WGS) entry which is preliminary data.</text>
</comment>
<feature type="region of interest" description="Disordered" evidence="1">
    <location>
        <begin position="70"/>
        <end position="114"/>
    </location>
</feature>
<protein>
    <submittedName>
        <fullName evidence="2">Uncharacterized protein</fullName>
    </submittedName>
</protein>
<proteinExistence type="predicted"/>
<dbReference type="Proteomes" id="UP001066276">
    <property type="component" value="Chromosome 3_2"/>
</dbReference>
<sequence>MQARLVSVRSNLLDDYGRHLGKIKFIQVTTTKTLHILIYNCTSTWSDGRKWGVANRGKVKKAELQDTMRTWAEAHSEGQARREADLGPGEGPEQDQEGPEDRCMEEEDPPFLGP</sequence>
<name>A0AAV7TVG8_PLEWA</name>
<feature type="compositionally biased region" description="Basic and acidic residues" evidence="1">
    <location>
        <begin position="70"/>
        <end position="85"/>
    </location>
</feature>
<reference evidence="2" key="1">
    <citation type="journal article" date="2022" name="bioRxiv">
        <title>Sequencing and chromosome-scale assembly of the giantPleurodeles waltlgenome.</title>
        <authorList>
            <person name="Brown T."/>
            <person name="Elewa A."/>
            <person name="Iarovenko S."/>
            <person name="Subramanian E."/>
            <person name="Araus A.J."/>
            <person name="Petzold A."/>
            <person name="Susuki M."/>
            <person name="Suzuki K.-i.T."/>
            <person name="Hayashi T."/>
            <person name="Toyoda A."/>
            <person name="Oliveira C."/>
            <person name="Osipova E."/>
            <person name="Leigh N.D."/>
            <person name="Simon A."/>
            <person name="Yun M.H."/>
        </authorList>
    </citation>
    <scope>NUCLEOTIDE SEQUENCE</scope>
    <source>
        <strain evidence="2">20211129_DDA</strain>
        <tissue evidence="2">Liver</tissue>
    </source>
</reference>
<evidence type="ECO:0000313" key="2">
    <source>
        <dbReference type="EMBL" id="KAJ1180164.1"/>
    </source>
</evidence>
<keyword evidence="3" id="KW-1185">Reference proteome</keyword>
<feature type="compositionally biased region" description="Acidic residues" evidence="1">
    <location>
        <begin position="92"/>
        <end position="114"/>
    </location>
</feature>
<dbReference type="AlphaFoldDB" id="A0AAV7TVG8"/>
<dbReference type="EMBL" id="JANPWB010000006">
    <property type="protein sequence ID" value="KAJ1180164.1"/>
    <property type="molecule type" value="Genomic_DNA"/>
</dbReference>
<accession>A0AAV7TVG8</accession>
<organism evidence="2 3">
    <name type="scientific">Pleurodeles waltl</name>
    <name type="common">Iberian ribbed newt</name>
    <dbReference type="NCBI Taxonomy" id="8319"/>
    <lineage>
        <taxon>Eukaryota</taxon>
        <taxon>Metazoa</taxon>
        <taxon>Chordata</taxon>
        <taxon>Craniata</taxon>
        <taxon>Vertebrata</taxon>
        <taxon>Euteleostomi</taxon>
        <taxon>Amphibia</taxon>
        <taxon>Batrachia</taxon>
        <taxon>Caudata</taxon>
        <taxon>Salamandroidea</taxon>
        <taxon>Salamandridae</taxon>
        <taxon>Pleurodelinae</taxon>
        <taxon>Pleurodeles</taxon>
    </lineage>
</organism>
<evidence type="ECO:0000256" key="1">
    <source>
        <dbReference type="SAM" id="MobiDB-lite"/>
    </source>
</evidence>
<evidence type="ECO:0000313" key="3">
    <source>
        <dbReference type="Proteomes" id="UP001066276"/>
    </source>
</evidence>
<gene>
    <name evidence="2" type="ORF">NDU88_005388</name>
</gene>